<accession>A0ABT2TS04</accession>
<keyword evidence="3" id="KW-0963">Cytoplasm</keyword>
<keyword evidence="6" id="KW-0479">Metal-binding</keyword>
<dbReference type="SFLD" id="SFLDG01061">
    <property type="entry name" value="methylthiotransferase"/>
    <property type="match status" value="1"/>
</dbReference>
<protein>
    <submittedName>
        <fullName evidence="11">tRNA (N(6)-L-threonylcarbamoyladenosine(37)-C(2))-methylthiotransferase MtaB</fullName>
    </submittedName>
</protein>
<dbReference type="PROSITE" id="PS51449">
    <property type="entry name" value="MTTASE_N"/>
    <property type="match status" value="1"/>
</dbReference>
<dbReference type="EMBL" id="JAOQJL010000009">
    <property type="protein sequence ID" value="MCU6765023.1"/>
    <property type="molecule type" value="Genomic_DNA"/>
</dbReference>
<organism evidence="11 12">
    <name type="scientific">Blautia ammoniilytica</name>
    <dbReference type="NCBI Taxonomy" id="2981782"/>
    <lineage>
        <taxon>Bacteria</taxon>
        <taxon>Bacillati</taxon>
        <taxon>Bacillota</taxon>
        <taxon>Clostridia</taxon>
        <taxon>Lachnospirales</taxon>
        <taxon>Lachnospiraceae</taxon>
        <taxon>Blautia</taxon>
    </lineage>
</organism>
<name>A0ABT2TS04_9FIRM</name>
<dbReference type="SFLD" id="SFLDS00029">
    <property type="entry name" value="Radical_SAM"/>
    <property type="match status" value="1"/>
</dbReference>
<gene>
    <name evidence="11" type="primary">mtaB</name>
    <name evidence="11" type="ORF">OCV61_06290</name>
</gene>
<dbReference type="SUPFAM" id="SSF102114">
    <property type="entry name" value="Radical SAM enzymes"/>
    <property type="match status" value="1"/>
</dbReference>
<dbReference type="InterPro" id="IPR034557">
    <property type="entry name" value="ThrcA_tRNA_MEthiotransferase"/>
</dbReference>
<evidence type="ECO:0000256" key="8">
    <source>
        <dbReference type="ARBA" id="ARBA00023014"/>
    </source>
</evidence>
<dbReference type="InterPro" id="IPR023404">
    <property type="entry name" value="rSAM_horseshoe"/>
</dbReference>
<dbReference type="Pfam" id="PF04055">
    <property type="entry name" value="Radical_SAM"/>
    <property type="match status" value="1"/>
</dbReference>
<dbReference type="PROSITE" id="PS51918">
    <property type="entry name" value="RADICAL_SAM"/>
    <property type="match status" value="1"/>
</dbReference>
<dbReference type="SFLD" id="SFLDG01082">
    <property type="entry name" value="B12-binding_domain_containing"/>
    <property type="match status" value="1"/>
</dbReference>
<evidence type="ECO:0000256" key="1">
    <source>
        <dbReference type="ARBA" id="ARBA00001966"/>
    </source>
</evidence>
<sequence length="439" mass="50146">MKKKAALHNLGCKVNAYEVEAMQQLLEQAGYEIVPFEPGADVYVINTCTVTNIADRKSRQMLHKAKKMNPEAVVVATGCYVQTDQGKLDKDPAVDLILGNNQKKNIVQALEEYQEVREKAAHVIKINQTKEYEELNIQKTAEHVRAYIKVQDGCNQFCTYCIIPYARGRVRSRKAEHVLKEVQALADAGYKEVVLTGIHLSSYGVDFQEEEKETLLSLILKVHQIDGIRRIRLGSLEPGIVTREFAQTLSGLPKICPHFHLSLQSGCDATLQRMNRRYRSDEYRQKCKLLREYFSNPALTTDVIVGFPMETEEEFLQSKNFVDSIHFYETHIFKYSMRQGTKAAAMEGQIPEPVKAGRSDQMLQMHHIHAAEYERSLLGQKLEVLLEEEIQVNGREYYLGHSKEYVKVAVEKSKGYGINDIITLQAEDFLDQHMLLGKF</sequence>
<evidence type="ECO:0000256" key="3">
    <source>
        <dbReference type="ARBA" id="ARBA00022490"/>
    </source>
</evidence>
<comment type="caution">
    <text evidence="11">The sequence shown here is derived from an EMBL/GenBank/DDBJ whole genome shotgun (WGS) entry which is preliminary data.</text>
</comment>
<evidence type="ECO:0000256" key="7">
    <source>
        <dbReference type="ARBA" id="ARBA00023004"/>
    </source>
</evidence>
<dbReference type="NCBIfam" id="TIGR00089">
    <property type="entry name" value="MiaB/RimO family radical SAM methylthiotransferase"/>
    <property type="match status" value="1"/>
</dbReference>
<proteinExistence type="predicted"/>
<dbReference type="Gene3D" id="3.80.30.20">
    <property type="entry name" value="tm_1862 like domain"/>
    <property type="match status" value="1"/>
</dbReference>
<evidence type="ECO:0000259" key="9">
    <source>
        <dbReference type="PROSITE" id="PS51449"/>
    </source>
</evidence>
<dbReference type="CDD" id="cd01335">
    <property type="entry name" value="Radical_SAM"/>
    <property type="match status" value="1"/>
</dbReference>
<evidence type="ECO:0000313" key="11">
    <source>
        <dbReference type="EMBL" id="MCU6765023.1"/>
    </source>
</evidence>
<keyword evidence="12" id="KW-1185">Reference proteome</keyword>
<dbReference type="PANTHER" id="PTHR43837">
    <property type="entry name" value="RIBOSOMAL PROTEIN S12 METHYLTHIOTRANSFERASE RIMO"/>
    <property type="match status" value="1"/>
</dbReference>
<dbReference type="InterPro" id="IPR006638">
    <property type="entry name" value="Elp3/MiaA/NifB-like_rSAM"/>
</dbReference>
<dbReference type="InterPro" id="IPR007197">
    <property type="entry name" value="rSAM"/>
</dbReference>
<dbReference type="InterPro" id="IPR005840">
    <property type="entry name" value="Ribosomal_uS12_MeSTrfase_RimO"/>
</dbReference>
<evidence type="ECO:0000313" key="12">
    <source>
        <dbReference type="Proteomes" id="UP001652409"/>
    </source>
</evidence>
<dbReference type="InterPro" id="IPR005839">
    <property type="entry name" value="Methylthiotransferase"/>
</dbReference>
<dbReference type="NCBIfam" id="TIGR01579">
    <property type="entry name" value="MiaB-like-C"/>
    <property type="match status" value="1"/>
</dbReference>
<dbReference type="SMART" id="SM00729">
    <property type="entry name" value="Elp3"/>
    <property type="match status" value="1"/>
</dbReference>
<dbReference type="InterPro" id="IPR038135">
    <property type="entry name" value="Methylthiotransferase_N_sf"/>
</dbReference>
<evidence type="ECO:0000256" key="5">
    <source>
        <dbReference type="ARBA" id="ARBA00022691"/>
    </source>
</evidence>
<dbReference type="RefSeq" id="WP_158421088.1">
    <property type="nucleotide sequence ID" value="NZ_JAOQJL010000009.1"/>
</dbReference>
<keyword evidence="2" id="KW-0004">4Fe-4S</keyword>
<evidence type="ECO:0000259" key="10">
    <source>
        <dbReference type="PROSITE" id="PS51918"/>
    </source>
</evidence>
<keyword evidence="8" id="KW-0411">Iron-sulfur</keyword>
<dbReference type="InterPro" id="IPR058240">
    <property type="entry name" value="rSAM_sf"/>
</dbReference>
<keyword evidence="4" id="KW-0808">Transferase</keyword>
<dbReference type="InterPro" id="IPR013848">
    <property type="entry name" value="Methylthiotransferase_N"/>
</dbReference>
<evidence type="ECO:0000256" key="6">
    <source>
        <dbReference type="ARBA" id="ARBA00022723"/>
    </source>
</evidence>
<keyword evidence="7" id="KW-0408">Iron</keyword>
<evidence type="ECO:0000256" key="4">
    <source>
        <dbReference type="ARBA" id="ARBA00022679"/>
    </source>
</evidence>
<dbReference type="PROSITE" id="PS01278">
    <property type="entry name" value="MTTASE_RADICAL"/>
    <property type="match status" value="1"/>
</dbReference>
<feature type="domain" description="Radical SAM core" evidence="10">
    <location>
        <begin position="140"/>
        <end position="372"/>
    </location>
</feature>
<evidence type="ECO:0000256" key="2">
    <source>
        <dbReference type="ARBA" id="ARBA00022485"/>
    </source>
</evidence>
<keyword evidence="5" id="KW-0949">S-adenosyl-L-methionine</keyword>
<feature type="domain" description="MTTase N-terminal" evidence="9">
    <location>
        <begin position="3"/>
        <end position="115"/>
    </location>
</feature>
<dbReference type="SFLD" id="SFLDF00295">
    <property type="entry name" value="threonylcarbamoyladenosine_tRN"/>
    <property type="match status" value="1"/>
</dbReference>
<dbReference type="Gene3D" id="3.40.50.12160">
    <property type="entry name" value="Methylthiotransferase, N-terminal domain"/>
    <property type="match status" value="1"/>
</dbReference>
<dbReference type="InterPro" id="IPR006467">
    <property type="entry name" value="MiaB-like_bact"/>
</dbReference>
<dbReference type="PANTHER" id="PTHR43837:SF1">
    <property type="entry name" value="RIBOSOMAL PROTEIN US12 METHYLTHIOTRANSFERASE RIMO"/>
    <property type="match status" value="1"/>
</dbReference>
<reference evidence="11 12" key="1">
    <citation type="journal article" date="2021" name="ISME Commun">
        <title>Automated analysis of genomic sequences facilitates high-throughput and comprehensive description of bacteria.</title>
        <authorList>
            <person name="Hitch T.C.A."/>
        </authorList>
    </citation>
    <scope>NUCLEOTIDE SEQUENCE [LARGE SCALE GENOMIC DNA]</scope>
    <source>
        <strain evidence="11 12">Sanger_23</strain>
    </source>
</reference>
<dbReference type="Proteomes" id="UP001652409">
    <property type="component" value="Unassembled WGS sequence"/>
</dbReference>
<dbReference type="InterPro" id="IPR020612">
    <property type="entry name" value="Methylthiotransferase_CS"/>
</dbReference>
<comment type="cofactor">
    <cofactor evidence="1">
        <name>[4Fe-4S] cluster</name>
        <dbReference type="ChEBI" id="CHEBI:49883"/>
    </cofactor>
</comment>
<dbReference type="Pfam" id="PF00919">
    <property type="entry name" value="UPF0004"/>
    <property type="match status" value="1"/>
</dbReference>